<dbReference type="PANTHER" id="PTHR11358">
    <property type="entry name" value="ARGINASE/AGMATINASE"/>
    <property type="match status" value="1"/>
</dbReference>
<gene>
    <name evidence="4" type="ORF">IMI45_06905</name>
</gene>
<dbReference type="GO" id="GO:0033389">
    <property type="term" value="P:putrescine biosynthetic process from arginine, via agmatine"/>
    <property type="evidence" value="ECO:0007669"/>
    <property type="project" value="TreeGrafter"/>
</dbReference>
<reference evidence="4" key="1">
    <citation type="submission" date="2020-10" db="EMBL/GenBank/DDBJ databases">
        <authorList>
            <person name="Delgado J.A."/>
            <person name="Gonzalez J.M."/>
        </authorList>
    </citation>
    <scope>NUCLEOTIDE SEQUENCE</scope>
    <source>
        <strain evidence="4">23.6</strain>
    </source>
</reference>
<evidence type="ECO:0000256" key="3">
    <source>
        <dbReference type="PROSITE-ProRule" id="PRU00742"/>
    </source>
</evidence>
<keyword evidence="1" id="KW-0479">Metal-binding</keyword>
<dbReference type="EMBL" id="CP063414">
    <property type="protein sequence ID" value="UOE77542.1"/>
    <property type="molecule type" value="Genomic_DNA"/>
</dbReference>
<dbReference type="InterPro" id="IPR006035">
    <property type="entry name" value="Ureohydrolase"/>
</dbReference>
<dbReference type="RefSeq" id="WP_256834729.1">
    <property type="nucleotide sequence ID" value="NZ_CP063414.1"/>
</dbReference>
<evidence type="ECO:0000256" key="1">
    <source>
        <dbReference type="ARBA" id="ARBA00022723"/>
    </source>
</evidence>
<protein>
    <submittedName>
        <fullName evidence="4">Arginase family protein</fullName>
    </submittedName>
</protein>
<evidence type="ECO:0000256" key="2">
    <source>
        <dbReference type="ARBA" id="ARBA00022801"/>
    </source>
</evidence>
<dbReference type="PROSITE" id="PS51409">
    <property type="entry name" value="ARGINASE_2"/>
    <property type="match status" value="1"/>
</dbReference>
<dbReference type="Proteomes" id="UP001058458">
    <property type="component" value="Chromosome"/>
</dbReference>
<organism evidence="4 5">
    <name type="scientific">Parageobacillus thermoglucosidasius</name>
    <name type="common">Geobacillus thermoglucosidasius</name>
    <dbReference type="NCBI Taxonomy" id="1426"/>
    <lineage>
        <taxon>Bacteria</taxon>
        <taxon>Bacillati</taxon>
        <taxon>Bacillota</taxon>
        <taxon>Bacilli</taxon>
        <taxon>Bacillales</taxon>
        <taxon>Anoxybacillaceae</taxon>
        <taxon>Parageobacillus</taxon>
    </lineage>
</organism>
<sequence length="357" mass="41276">MTKKYIVDRYKNGFLIADENFQSFFYLENPNFDYLTRREFKHIYREDITFFNYRPLSNYKNISVFLIGIPYSMGTNKKDSNVHLFPNILRKATSMYPVYNRLDKQASSGLYDINTGEKLFEGLVFEDLGNTLENDLEFKGLKEGVSFSLKESAVPLLIGGDHSITFYSLQTILENTDVPILVIDFDAHHDCGTSFILEKEIHHGNFIRHLIKDERIIGVIQLGGRGIRSVSQVYRNEKIVQIPSNGVNPTNLLDSVNKFIKNRCNACIYLTFDLDCLDWSNFQIIDFPVHNGPNWNILLETLSVVFKIPRKIIGVDLVEGSYEEIVRNKISEYSAAVHILAYILDGLHKQRREFFNE</sequence>
<proteinExistence type="inferred from homology"/>
<dbReference type="AlphaFoldDB" id="A0AB38R0W4"/>
<dbReference type="GO" id="GO:0008783">
    <property type="term" value="F:agmatinase activity"/>
    <property type="evidence" value="ECO:0007669"/>
    <property type="project" value="TreeGrafter"/>
</dbReference>
<dbReference type="PANTHER" id="PTHR11358:SF26">
    <property type="entry name" value="GUANIDINO ACID HYDROLASE, MITOCHONDRIAL"/>
    <property type="match status" value="1"/>
</dbReference>
<dbReference type="SUPFAM" id="SSF52768">
    <property type="entry name" value="Arginase/deacetylase"/>
    <property type="match status" value="1"/>
</dbReference>
<dbReference type="Gene3D" id="3.40.800.10">
    <property type="entry name" value="Ureohydrolase domain"/>
    <property type="match status" value="1"/>
</dbReference>
<name>A0AB38R0W4_PARTM</name>
<keyword evidence="2" id="KW-0378">Hydrolase</keyword>
<evidence type="ECO:0000313" key="4">
    <source>
        <dbReference type="EMBL" id="UOE77542.1"/>
    </source>
</evidence>
<comment type="similarity">
    <text evidence="3">Belongs to the arginase family.</text>
</comment>
<evidence type="ECO:0000313" key="5">
    <source>
        <dbReference type="Proteomes" id="UP001058458"/>
    </source>
</evidence>
<dbReference type="GO" id="GO:0046872">
    <property type="term" value="F:metal ion binding"/>
    <property type="evidence" value="ECO:0007669"/>
    <property type="project" value="UniProtKB-KW"/>
</dbReference>
<accession>A0AB38R0W4</accession>
<dbReference type="Pfam" id="PF00491">
    <property type="entry name" value="Arginase"/>
    <property type="match status" value="1"/>
</dbReference>
<dbReference type="InterPro" id="IPR023696">
    <property type="entry name" value="Ureohydrolase_dom_sf"/>
</dbReference>